<accession>A0A345DMR2</accession>
<organism evidence="1 2">
    <name type="scientific">Spiroplasma phoeniceum P40</name>
    <dbReference type="NCBI Taxonomy" id="1276259"/>
    <lineage>
        <taxon>Bacteria</taxon>
        <taxon>Bacillati</taxon>
        <taxon>Mycoplasmatota</taxon>
        <taxon>Mollicutes</taxon>
        <taxon>Entomoplasmatales</taxon>
        <taxon>Spiroplasmataceae</taxon>
        <taxon>Spiroplasma</taxon>
    </lineage>
</organism>
<dbReference type="EMBL" id="CP031088">
    <property type="protein sequence ID" value="AXF95500.1"/>
    <property type="molecule type" value="Genomic_DNA"/>
</dbReference>
<dbReference type="GO" id="GO:0140098">
    <property type="term" value="F:catalytic activity, acting on RNA"/>
    <property type="evidence" value="ECO:0007669"/>
    <property type="project" value="UniProtKB-ARBA"/>
</dbReference>
<dbReference type="GO" id="GO:0009982">
    <property type="term" value="F:pseudouridine synthase activity"/>
    <property type="evidence" value="ECO:0007669"/>
    <property type="project" value="InterPro"/>
</dbReference>
<dbReference type="SUPFAM" id="SSF55120">
    <property type="entry name" value="Pseudouridine synthase"/>
    <property type="match status" value="1"/>
</dbReference>
<name>A0A345DMR2_9MOLU</name>
<dbReference type="GO" id="GO:0006396">
    <property type="term" value="P:RNA processing"/>
    <property type="evidence" value="ECO:0007669"/>
    <property type="project" value="UniProtKB-ARBA"/>
</dbReference>
<dbReference type="GO" id="GO:0003723">
    <property type="term" value="F:RNA binding"/>
    <property type="evidence" value="ECO:0007669"/>
    <property type="project" value="InterPro"/>
</dbReference>
<sequence length="57" mass="6366">MVSGYFSKQQLQKLATGLEIEPGIITSKAQAKLVKYEEAKNVSILLLTIHEGRKHQV</sequence>
<proteinExistence type="predicted"/>
<keyword evidence="2" id="KW-1185">Reference proteome</keyword>
<dbReference type="RefSeq" id="WP_245938468.1">
    <property type="nucleotide sequence ID" value="NZ_CP031088.1"/>
</dbReference>
<dbReference type="Gene3D" id="3.30.70.1560">
    <property type="entry name" value="Alpha-L RNA-binding motif"/>
    <property type="match status" value="1"/>
</dbReference>
<reference evidence="2" key="1">
    <citation type="submission" date="2018-07" db="EMBL/GenBank/DDBJ databases">
        <title>Complete Genome Sequence of Spiroplasma phoeniceum.</title>
        <authorList>
            <person name="Davis R.E."/>
            <person name="Shao J.Y."/>
            <person name="Zhao Y."/>
            <person name="Silver A."/>
            <person name="Stump z."/>
            <person name="Gasparich G."/>
        </authorList>
    </citation>
    <scope>NUCLEOTIDE SEQUENCE [LARGE SCALE GENOMIC DNA]</scope>
    <source>
        <strain evidence="2">P40</strain>
    </source>
</reference>
<dbReference type="InterPro" id="IPR042092">
    <property type="entry name" value="PsdUridine_s_RsuA/RluB/E/F_cat"/>
</dbReference>
<protein>
    <submittedName>
        <fullName evidence="1">Ribosomal large subunit pseudouridine synthase B</fullName>
    </submittedName>
</protein>
<gene>
    <name evidence="1" type="ORF">SDAV_00506</name>
</gene>
<evidence type="ECO:0000313" key="2">
    <source>
        <dbReference type="Proteomes" id="UP000253689"/>
    </source>
</evidence>
<dbReference type="GO" id="GO:0001522">
    <property type="term" value="P:pseudouridine synthesis"/>
    <property type="evidence" value="ECO:0007669"/>
    <property type="project" value="InterPro"/>
</dbReference>
<dbReference type="Proteomes" id="UP000253689">
    <property type="component" value="Chromosome"/>
</dbReference>
<dbReference type="InterPro" id="IPR020103">
    <property type="entry name" value="PsdUridine_synth_cat_dom_sf"/>
</dbReference>
<evidence type="ECO:0000313" key="1">
    <source>
        <dbReference type="EMBL" id="AXF95500.1"/>
    </source>
</evidence>
<dbReference type="KEGG" id="sphh:SDAV_00506"/>
<dbReference type="AlphaFoldDB" id="A0A345DMR2"/>